<organism evidence="2 3">
    <name type="scientific">Schumannella soli</name>
    <dbReference type="NCBI Taxonomy" id="2590779"/>
    <lineage>
        <taxon>Bacteria</taxon>
        <taxon>Bacillati</taxon>
        <taxon>Actinomycetota</taxon>
        <taxon>Actinomycetes</taxon>
        <taxon>Micrococcales</taxon>
        <taxon>Microbacteriaceae</taxon>
        <taxon>Schumannella</taxon>
    </lineage>
</organism>
<proteinExistence type="predicted"/>
<keyword evidence="1" id="KW-1133">Transmembrane helix</keyword>
<dbReference type="Proteomes" id="UP000316252">
    <property type="component" value="Unassembled WGS sequence"/>
</dbReference>
<dbReference type="AlphaFoldDB" id="A0A506Y4Y6"/>
<keyword evidence="3" id="KW-1185">Reference proteome</keyword>
<keyword evidence="1" id="KW-0472">Membrane</keyword>
<protein>
    <submittedName>
        <fullName evidence="2">Uncharacterized protein</fullName>
    </submittedName>
</protein>
<name>A0A506Y4Y6_9MICO</name>
<feature type="transmembrane region" description="Helical" evidence="1">
    <location>
        <begin position="62"/>
        <end position="87"/>
    </location>
</feature>
<evidence type="ECO:0000256" key="1">
    <source>
        <dbReference type="SAM" id="Phobius"/>
    </source>
</evidence>
<dbReference type="RefSeq" id="WP_141162869.1">
    <property type="nucleotide sequence ID" value="NZ_VHQG01000002.1"/>
</dbReference>
<evidence type="ECO:0000313" key="2">
    <source>
        <dbReference type="EMBL" id="TPW75509.1"/>
    </source>
</evidence>
<evidence type="ECO:0000313" key="3">
    <source>
        <dbReference type="Proteomes" id="UP000316252"/>
    </source>
</evidence>
<accession>A0A506Y4Y6</accession>
<keyword evidence="1" id="KW-0812">Transmembrane</keyword>
<comment type="caution">
    <text evidence="2">The sequence shown here is derived from an EMBL/GenBank/DDBJ whole genome shotgun (WGS) entry which is preliminary data.</text>
</comment>
<feature type="transmembrane region" description="Helical" evidence="1">
    <location>
        <begin position="139"/>
        <end position="161"/>
    </location>
</feature>
<reference evidence="2 3" key="1">
    <citation type="submission" date="2019-06" db="EMBL/GenBank/DDBJ databases">
        <authorList>
            <person name="Li F."/>
        </authorList>
    </citation>
    <scope>NUCLEOTIDE SEQUENCE [LARGE SCALE GENOMIC DNA]</scope>
    <source>
        <strain evidence="2 3">10F1D-1</strain>
    </source>
</reference>
<gene>
    <name evidence="2" type="ORF">FJ657_06355</name>
</gene>
<sequence>MSAPRVGLVGRVRAMPVFAVSPSTEPYRVARVVLIVIGVAIGVVGGVILLNDVAPKRYVGLATWLIVAVILHDVVLAPVLVAAGLAFLRVRERLRIGRLAATIVQGALVVAGVLTAIGVPGLLANRRGSANPTIATTPYLLSLVIVWGVAVVVVAVALALPRLIERRARKK</sequence>
<dbReference type="EMBL" id="VHQG01000002">
    <property type="protein sequence ID" value="TPW75509.1"/>
    <property type="molecule type" value="Genomic_DNA"/>
</dbReference>
<feature type="transmembrane region" description="Helical" evidence="1">
    <location>
        <begin position="32"/>
        <end position="50"/>
    </location>
</feature>
<dbReference type="OrthoDB" id="4950602at2"/>
<feature type="transmembrane region" description="Helical" evidence="1">
    <location>
        <begin position="99"/>
        <end position="119"/>
    </location>
</feature>